<comment type="caution">
    <text evidence="4">The sequence shown here is derived from an EMBL/GenBank/DDBJ whole genome shotgun (WGS) entry which is preliminary data.</text>
</comment>
<dbReference type="SUPFAM" id="SSF47473">
    <property type="entry name" value="EF-hand"/>
    <property type="match status" value="1"/>
</dbReference>
<feature type="region of interest" description="Disordered" evidence="2">
    <location>
        <begin position="412"/>
        <end position="431"/>
    </location>
</feature>
<dbReference type="OrthoDB" id="444540at2759"/>
<dbReference type="PROSITE" id="PS50222">
    <property type="entry name" value="EF_HAND_2"/>
    <property type="match status" value="2"/>
</dbReference>
<feature type="compositionally biased region" description="Basic and acidic residues" evidence="2">
    <location>
        <begin position="439"/>
        <end position="453"/>
    </location>
</feature>
<dbReference type="GO" id="GO:0005509">
    <property type="term" value="F:calcium ion binding"/>
    <property type="evidence" value="ECO:0007669"/>
    <property type="project" value="InterPro"/>
</dbReference>
<evidence type="ECO:0000256" key="1">
    <source>
        <dbReference type="ARBA" id="ARBA00022837"/>
    </source>
</evidence>
<dbReference type="InterPro" id="IPR002048">
    <property type="entry name" value="EF_hand_dom"/>
</dbReference>
<feature type="domain" description="EF-hand" evidence="3">
    <location>
        <begin position="379"/>
        <end position="414"/>
    </location>
</feature>
<proteinExistence type="predicted"/>
<feature type="domain" description="EF-hand" evidence="3">
    <location>
        <begin position="239"/>
        <end position="274"/>
    </location>
</feature>
<feature type="compositionally biased region" description="Basic and acidic residues" evidence="2">
    <location>
        <begin position="460"/>
        <end position="470"/>
    </location>
</feature>
<dbReference type="InterPro" id="IPR018247">
    <property type="entry name" value="EF_Hand_1_Ca_BS"/>
</dbReference>
<accession>A0A9W6XUQ6</accession>
<organism evidence="4 5">
    <name type="scientific">Phytophthora fragariaefolia</name>
    <dbReference type="NCBI Taxonomy" id="1490495"/>
    <lineage>
        <taxon>Eukaryota</taxon>
        <taxon>Sar</taxon>
        <taxon>Stramenopiles</taxon>
        <taxon>Oomycota</taxon>
        <taxon>Peronosporomycetes</taxon>
        <taxon>Peronosporales</taxon>
        <taxon>Peronosporaceae</taxon>
        <taxon>Phytophthora</taxon>
    </lineage>
</organism>
<gene>
    <name evidence="4" type="ORF">Pfra01_001790500</name>
</gene>
<keyword evidence="5" id="KW-1185">Reference proteome</keyword>
<feature type="compositionally biased region" description="Polar residues" evidence="2">
    <location>
        <begin position="1"/>
        <end position="26"/>
    </location>
</feature>
<sequence>MQDYKQGNLTFTPNLSTAHMPNNKIANRSGAPEVEDEAPAFNYEPPSINSNVPAFNYEPPSINSNYKVALIHALVNFNVAQSDGPVVAAAYGAKFSRRLDEAEDDCASTQHGNGMKGEDLHPIEARRPTRCAMKGAVLKRVPGGRPGKKKKDTTKLGSSPTKVLFRDPIGHELPPSLQNFRWNVDKVERKLQEKIQEKTLIAGNFVYQQAYRLLEGTRGEGIDFPSFREQLRVKFGIILDDSELHLLFDKYDEDGNGTIDLHEFIRRVLPPDYNYGRQWFEISQLESEQKAARLRHEARQEFLACQNQPTTEEVDNMGTTSSWTIDTLMKQIQAKVVQKTPSGEDQYRRAFKMLRTGRDQGIRMNGLQFNLRTKFGIYASDEQMRQLFSLCDQDSNGEIDLKEFLQFVDPPAYPANSKSGRSQHSSARLGIFSQHRRKESCELSTDSHEKGAPKDCQSTEDAHAAAETRNGRAAANEECNCASRPPADVPDVHR</sequence>
<dbReference type="EMBL" id="BSXT01002151">
    <property type="protein sequence ID" value="GMF47433.1"/>
    <property type="molecule type" value="Genomic_DNA"/>
</dbReference>
<keyword evidence="1" id="KW-0106">Calcium</keyword>
<dbReference type="SMART" id="SM00054">
    <property type="entry name" value="EFh"/>
    <property type="match status" value="2"/>
</dbReference>
<dbReference type="Pfam" id="PF13833">
    <property type="entry name" value="EF-hand_8"/>
    <property type="match status" value="2"/>
</dbReference>
<evidence type="ECO:0000256" key="2">
    <source>
        <dbReference type="SAM" id="MobiDB-lite"/>
    </source>
</evidence>
<evidence type="ECO:0000259" key="3">
    <source>
        <dbReference type="PROSITE" id="PS50222"/>
    </source>
</evidence>
<dbReference type="InterPro" id="IPR011992">
    <property type="entry name" value="EF-hand-dom_pair"/>
</dbReference>
<feature type="region of interest" description="Disordered" evidence="2">
    <location>
        <begin position="1"/>
        <end position="40"/>
    </location>
</feature>
<dbReference type="AlphaFoldDB" id="A0A9W6XUQ6"/>
<dbReference type="Proteomes" id="UP001165121">
    <property type="component" value="Unassembled WGS sequence"/>
</dbReference>
<dbReference type="CDD" id="cd00051">
    <property type="entry name" value="EFh"/>
    <property type="match status" value="1"/>
</dbReference>
<dbReference type="Gene3D" id="1.10.238.10">
    <property type="entry name" value="EF-hand"/>
    <property type="match status" value="2"/>
</dbReference>
<feature type="region of interest" description="Disordered" evidence="2">
    <location>
        <begin position="141"/>
        <end position="161"/>
    </location>
</feature>
<evidence type="ECO:0000313" key="5">
    <source>
        <dbReference type="Proteomes" id="UP001165121"/>
    </source>
</evidence>
<protein>
    <submittedName>
        <fullName evidence="4">Unnamed protein product</fullName>
    </submittedName>
</protein>
<feature type="compositionally biased region" description="Polar residues" evidence="2">
    <location>
        <begin position="416"/>
        <end position="426"/>
    </location>
</feature>
<dbReference type="PROSITE" id="PS00018">
    <property type="entry name" value="EF_HAND_1"/>
    <property type="match status" value="2"/>
</dbReference>
<name>A0A9W6XUQ6_9STRA</name>
<feature type="region of interest" description="Disordered" evidence="2">
    <location>
        <begin position="438"/>
        <end position="494"/>
    </location>
</feature>
<evidence type="ECO:0000313" key="4">
    <source>
        <dbReference type="EMBL" id="GMF47433.1"/>
    </source>
</evidence>
<reference evidence="4" key="1">
    <citation type="submission" date="2023-04" db="EMBL/GenBank/DDBJ databases">
        <title>Phytophthora fragariaefolia NBRC 109709.</title>
        <authorList>
            <person name="Ichikawa N."/>
            <person name="Sato H."/>
            <person name="Tonouchi N."/>
        </authorList>
    </citation>
    <scope>NUCLEOTIDE SEQUENCE</scope>
    <source>
        <strain evidence="4">NBRC 109709</strain>
    </source>
</reference>